<comment type="caution">
    <text evidence="3">The sequence shown here is derived from an EMBL/GenBank/DDBJ whole genome shotgun (WGS) entry which is preliminary data.</text>
</comment>
<dbReference type="GO" id="GO:0008270">
    <property type="term" value="F:zinc ion binding"/>
    <property type="evidence" value="ECO:0007669"/>
    <property type="project" value="InterPro"/>
</dbReference>
<dbReference type="InterPro" id="IPR003615">
    <property type="entry name" value="HNH_nuc"/>
</dbReference>
<feature type="region of interest" description="Disordered" evidence="1">
    <location>
        <begin position="243"/>
        <end position="267"/>
    </location>
</feature>
<dbReference type="Pfam" id="PF01844">
    <property type="entry name" value="HNH"/>
    <property type="match status" value="1"/>
</dbReference>
<feature type="region of interest" description="Disordered" evidence="1">
    <location>
        <begin position="1"/>
        <end position="31"/>
    </location>
</feature>
<feature type="domain" description="HNH nuclease" evidence="2">
    <location>
        <begin position="449"/>
        <end position="501"/>
    </location>
</feature>
<dbReference type="GO" id="GO:0004519">
    <property type="term" value="F:endonuclease activity"/>
    <property type="evidence" value="ECO:0007669"/>
    <property type="project" value="UniProtKB-KW"/>
</dbReference>
<dbReference type="SMART" id="SM00507">
    <property type="entry name" value="HNHc"/>
    <property type="match status" value="1"/>
</dbReference>
<dbReference type="EMBL" id="JASNVP010000012">
    <property type="protein sequence ID" value="MDK4326951.1"/>
    <property type="molecule type" value="Genomic_DNA"/>
</dbReference>
<reference evidence="3" key="1">
    <citation type="submission" date="2023-05" db="EMBL/GenBank/DDBJ databases">
        <title>Metabolic capabilities are highly conserved among human nasal-associated Corynebacterium species in pangenomic analyses.</title>
        <authorList>
            <person name="Tran T.H."/>
            <person name="Roberts A.Q."/>
            <person name="Escapa I.F."/>
            <person name="Gao W."/>
            <person name="Conlan S."/>
            <person name="Kong H."/>
            <person name="Segre J.A."/>
            <person name="Kelly M.S."/>
            <person name="Lemon K.P."/>
        </authorList>
    </citation>
    <scope>NUCLEOTIDE SEQUENCE</scope>
    <source>
        <strain evidence="3">KPL2654</strain>
    </source>
</reference>
<keyword evidence="3" id="KW-0255">Endonuclease</keyword>
<evidence type="ECO:0000313" key="3">
    <source>
        <dbReference type="EMBL" id="MDK4326951.1"/>
    </source>
</evidence>
<feature type="region of interest" description="Disordered" evidence="1">
    <location>
        <begin position="344"/>
        <end position="380"/>
    </location>
</feature>
<dbReference type="AlphaFoldDB" id="A0AAP4FBJ9"/>
<feature type="region of interest" description="Disordered" evidence="1">
    <location>
        <begin position="149"/>
        <end position="185"/>
    </location>
</feature>
<feature type="compositionally biased region" description="Basic residues" evidence="1">
    <location>
        <begin position="161"/>
        <end position="170"/>
    </location>
</feature>
<accession>A0AAP4FBJ9</accession>
<dbReference type="InterPro" id="IPR002711">
    <property type="entry name" value="HNH"/>
</dbReference>
<feature type="compositionally biased region" description="Basic residues" evidence="1">
    <location>
        <begin position="13"/>
        <end position="25"/>
    </location>
</feature>
<sequence length="568" mass="62983">MSPLQKLLGPSTKPKKQNSHNRPAHLRNQQREDAWRRIADIASILAKLDSELADLADELAQSRSKHLDHRSTIARALEYLAEAVSARRSSEISLAWCAERSEVGRLVGTTTSRGFYTKQLGYSTSHANTMRTRAKTAYGHIHIAEYDPDDDVADEETSNQRSKRMRRAKNKLCQEQHAQSEARRLTRKISTDKVDAIDRELRHLNDTAVPGKHRVRLESMQEALNGRDCADLSQWCRERIRNANNHPDAHSSPAKKRASRASARSKRYISQPRELPNGMMNFGITTDSAYSARFDAIRAKATRVWKARQADATITETRTQSQFIHDYFMDAIFGPTPNLAEAHATASSRIPVRASSSEPHTQPDVSTGAAVTTSRPQPSGSVSAQLVLVGTINDYLNMGPKTQFQTDTGATLTPAEIMQLGISECHLGITDNRRAQLLDAGTVRNMSQVQRAFLTAMQLVCSHPDCSEPAANCEGHHIAAYAQGGKTDFENLTLLCSYHHRANNDQRDGKKNMGHMVRQEDTHVVGKYNPETGSIEINRTIAAGKAPARRLIAQDNGPVESAHSHRAA</sequence>
<gene>
    <name evidence="3" type="ORF">QPX54_10615</name>
</gene>
<dbReference type="CDD" id="cd00085">
    <property type="entry name" value="HNHc"/>
    <property type="match status" value="1"/>
</dbReference>
<keyword evidence="3" id="KW-0540">Nuclease</keyword>
<dbReference type="Proteomes" id="UP001226160">
    <property type="component" value="Unassembled WGS sequence"/>
</dbReference>
<evidence type="ECO:0000259" key="2">
    <source>
        <dbReference type="SMART" id="SM00507"/>
    </source>
</evidence>
<proteinExistence type="predicted"/>
<name>A0AAP4FBJ9_9CORY</name>
<keyword evidence="3" id="KW-0378">Hydrolase</keyword>
<evidence type="ECO:0000313" key="4">
    <source>
        <dbReference type="Proteomes" id="UP001226160"/>
    </source>
</evidence>
<feature type="compositionally biased region" description="Basic residues" evidence="1">
    <location>
        <begin position="253"/>
        <end position="267"/>
    </location>
</feature>
<dbReference type="GO" id="GO:0003676">
    <property type="term" value="F:nucleic acid binding"/>
    <property type="evidence" value="ECO:0007669"/>
    <property type="project" value="InterPro"/>
</dbReference>
<feature type="compositionally biased region" description="Basic and acidic residues" evidence="1">
    <location>
        <begin position="172"/>
        <end position="185"/>
    </location>
</feature>
<evidence type="ECO:0000256" key="1">
    <source>
        <dbReference type="SAM" id="MobiDB-lite"/>
    </source>
</evidence>
<protein>
    <submittedName>
        <fullName evidence="3">HNH endonuclease signature motif containing protein</fullName>
    </submittedName>
</protein>
<dbReference type="RefSeq" id="WP_249606067.1">
    <property type="nucleotide sequence ID" value="NZ_CP091865.1"/>
</dbReference>
<organism evidence="3 4">
    <name type="scientific">Corynebacterium propinquum</name>
    <dbReference type="NCBI Taxonomy" id="43769"/>
    <lineage>
        <taxon>Bacteria</taxon>
        <taxon>Bacillati</taxon>
        <taxon>Actinomycetota</taxon>
        <taxon>Actinomycetes</taxon>
        <taxon>Mycobacteriales</taxon>
        <taxon>Corynebacteriaceae</taxon>
        <taxon>Corynebacterium</taxon>
    </lineage>
</organism>
<feature type="compositionally biased region" description="Polar residues" evidence="1">
    <location>
        <begin position="354"/>
        <end position="380"/>
    </location>
</feature>